<reference evidence="2" key="1">
    <citation type="journal article" date="2020" name="Stud. Mycol.">
        <title>101 Dothideomycetes genomes: a test case for predicting lifestyles and emergence of pathogens.</title>
        <authorList>
            <person name="Haridas S."/>
            <person name="Albert R."/>
            <person name="Binder M."/>
            <person name="Bloem J."/>
            <person name="Labutti K."/>
            <person name="Salamov A."/>
            <person name="Andreopoulos B."/>
            <person name="Baker S."/>
            <person name="Barry K."/>
            <person name="Bills G."/>
            <person name="Bluhm B."/>
            <person name="Cannon C."/>
            <person name="Castanera R."/>
            <person name="Culley D."/>
            <person name="Daum C."/>
            <person name="Ezra D."/>
            <person name="Gonzalez J."/>
            <person name="Henrissat B."/>
            <person name="Kuo A."/>
            <person name="Liang C."/>
            <person name="Lipzen A."/>
            <person name="Lutzoni F."/>
            <person name="Magnuson J."/>
            <person name="Mondo S."/>
            <person name="Nolan M."/>
            <person name="Ohm R."/>
            <person name="Pangilinan J."/>
            <person name="Park H.-J."/>
            <person name="Ramirez L."/>
            <person name="Alfaro M."/>
            <person name="Sun H."/>
            <person name="Tritt A."/>
            <person name="Yoshinaga Y."/>
            <person name="Zwiers L.-H."/>
            <person name="Turgeon B."/>
            <person name="Goodwin S."/>
            <person name="Spatafora J."/>
            <person name="Crous P."/>
            <person name="Grigoriev I."/>
        </authorList>
    </citation>
    <scope>NUCLEOTIDE SEQUENCE</scope>
    <source>
        <strain evidence="2">CBS 130266</strain>
    </source>
</reference>
<keyword evidence="3" id="KW-1185">Reference proteome</keyword>
<evidence type="ECO:0000313" key="2">
    <source>
        <dbReference type="EMBL" id="KAF2430220.1"/>
    </source>
</evidence>
<dbReference type="EMBL" id="MU007040">
    <property type="protein sequence ID" value="KAF2430220.1"/>
    <property type="molecule type" value="Genomic_DNA"/>
</dbReference>
<dbReference type="Proteomes" id="UP000800235">
    <property type="component" value="Unassembled WGS sequence"/>
</dbReference>
<name>A0A9P4TY44_9PEZI</name>
<organism evidence="2 3">
    <name type="scientific">Tothia fuscella</name>
    <dbReference type="NCBI Taxonomy" id="1048955"/>
    <lineage>
        <taxon>Eukaryota</taxon>
        <taxon>Fungi</taxon>
        <taxon>Dikarya</taxon>
        <taxon>Ascomycota</taxon>
        <taxon>Pezizomycotina</taxon>
        <taxon>Dothideomycetes</taxon>
        <taxon>Pleosporomycetidae</taxon>
        <taxon>Venturiales</taxon>
        <taxon>Cylindrosympodiaceae</taxon>
        <taxon>Tothia</taxon>
    </lineage>
</organism>
<comment type="caution">
    <text evidence="2">The sequence shown here is derived from an EMBL/GenBank/DDBJ whole genome shotgun (WGS) entry which is preliminary data.</text>
</comment>
<gene>
    <name evidence="2" type="ORF">EJ08DRAFT_634071</name>
</gene>
<protein>
    <submittedName>
        <fullName evidence="2">Uncharacterized protein</fullName>
    </submittedName>
</protein>
<feature type="compositionally biased region" description="Polar residues" evidence="1">
    <location>
        <begin position="1"/>
        <end position="12"/>
    </location>
</feature>
<feature type="compositionally biased region" description="Low complexity" evidence="1">
    <location>
        <begin position="35"/>
        <end position="57"/>
    </location>
</feature>
<evidence type="ECO:0000313" key="3">
    <source>
        <dbReference type="Proteomes" id="UP000800235"/>
    </source>
</evidence>
<accession>A0A9P4TY44</accession>
<dbReference type="AlphaFoldDB" id="A0A9P4TY44"/>
<proteinExistence type="predicted"/>
<sequence length="159" mass="16962">MSLQIATPTPRNQLPRFQPTLPDETRPSLPSIGLSISRPSSRVSTTSTRSLSSSHYSQATQASQNVQLPALSALANLASLSQTPPPEGGFRAVNGNNGYVKITLSLETLKDDVYPGQLEVCFEGGLAVLLVSVASPKLLSEHDQKDIIRPARIFPALGN</sequence>
<feature type="region of interest" description="Disordered" evidence="1">
    <location>
        <begin position="1"/>
        <end position="59"/>
    </location>
</feature>
<evidence type="ECO:0000256" key="1">
    <source>
        <dbReference type="SAM" id="MobiDB-lite"/>
    </source>
</evidence>